<evidence type="ECO:0000256" key="2">
    <source>
        <dbReference type="ARBA" id="ARBA00010371"/>
    </source>
</evidence>
<reference evidence="16 17" key="1">
    <citation type="submission" date="2024-01" db="EMBL/GenBank/DDBJ databases">
        <title>The genome of the rayed Mediterranean limpet Patella caerulea (Linnaeus, 1758).</title>
        <authorList>
            <person name="Anh-Thu Weber A."/>
            <person name="Halstead-Nussloch G."/>
        </authorList>
    </citation>
    <scope>NUCLEOTIDE SEQUENCE [LARGE SCALE GENOMIC DNA]</scope>
    <source>
        <strain evidence="16">AATW-2023a</strain>
        <tissue evidence="16">Whole specimen</tissue>
    </source>
</reference>
<dbReference type="GO" id="GO:0006633">
    <property type="term" value="P:fatty acid biosynthetic process"/>
    <property type="evidence" value="ECO:0007669"/>
    <property type="project" value="UniProtKB-KW"/>
</dbReference>
<gene>
    <name evidence="16" type="ORF">SNE40_018692</name>
</gene>
<comment type="similarity">
    <text evidence="2">Belongs to the zinc-containing alcohol dehydrogenase family. Quinone oxidoreductase subfamily.</text>
</comment>
<proteinExistence type="inferred from homology"/>
<evidence type="ECO:0000256" key="10">
    <source>
        <dbReference type="ARBA" id="ARBA00023160"/>
    </source>
</evidence>
<comment type="caution">
    <text evidence="16">The sequence shown here is derived from an EMBL/GenBank/DDBJ whole genome shotgun (WGS) entry which is preliminary data.</text>
</comment>
<evidence type="ECO:0000256" key="5">
    <source>
        <dbReference type="ARBA" id="ARBA00022857"/>
    </source>
</evidence>
<dbReference type="InterPro" id="IPR020843">
    <property type="entry name" value="ER"/>
</dbReference>
<accession>A0AAN8J766</accession>
<dbReference type="InterPro" id="IPR036291">
    <property type="entry name" value="NAD(P)-bd_dom_sf"/>
</dbReference>
<evidence type="ECO:0000256" key="7">
    <source>
        <dbReference type="ARBA" id="ARBA00023002"/>
    </source>
</evidence>
<keyword evidence="6" id="KW-0809">Transit peptide</keyword>
<comment type="catalytic activity">
    <reaction evidence="14">
        <text>a 2,3-saturated acyl-[ACP] + NADP(+) = a (2E)-enoyl-[ACP] + NADPH + H(+)</text>
        <dbReference type="Rhea" id="RHEA:22564"/>
        <dbReference type="Rhea" id="RHEA-COMP:9925"/>
        <dbReference type="Rhea" id="RHEA-COMP:9926"/>
        <dbReference type="ChEBI" id="CHEBI:15378"/>
        <dbReference type="ChEBI" id="CHEBI:57783"/>
        <dbReference type="ChEBI" id="CHEBI:58349"/>
        <dbReference type="ChEBI" id="CHEBI:78784"/>
        <dbReference type="ChEBI" id="CHEBI:78785"/>
        <dbReference type="EC" id="1.3.1.104"/>
    </reaction>
</comment>
<keyword evidence="8" id="KW-0443">Lipid metabolism</keyword>
<comment type="subcellular location">
    <subcellularLocation>
        <location evidence="1">Mitochondrion</location>
    </subcellularLocation>
</comment>
<keyword evidence="5" id="KW-0521">NADP</keyword>
<name>A0AAN8J766_PATCE</name>
<evidence type="ECO:0000313" key="17">
    <source>
        <dbReference type="Proteomes" id="UP001347796"/>
    </source>
</evidence>
<sequence>MAAPMCKQLMSNRLLTIFGVKTINRLYYIKTRHNDKSRNFFSTSGHNYKESYQVIINEFGNPNNVLEGISVQLPSKIGPNQMLVKVLMSPINPSDINMIEGTYHIRPALPCVGGNEGVGEIIEVGPSVEGFHPGDWVISSIAARSADSLAAGLWRQFLIPEPSNVIKIPNDMPVIGAATLAVNPCTAYRMICDFAKLNPGDILIQNGANSAVGQCVIQLAKHWGIKTINIIRDRPQKDELVNFLHDLGGDIVLTENERKQGDLKEIIQTIPEKPKLALNCVGGDSSAHLVASLGKDGVIVTYGGMSRRPVMIPTGPTIFNRIKAYGYWNTDWMKENLHSPMKANMFRELCEFIAKGILKPPEADLFHIKDFKTAVSESMEGFKGKKKILVMDDRLL</sequence>
<evidence type="ECO:0000256" key="13">
    <source>
        <dbReference type="ARBA" id="ARBA00042123"/>
    </source>
</evidence>
<dbReference type="PANTHER" id="PTHR43981">
    <property type="entry name" value="ENOYL-[ACYL-CARRIER-PROTEIN] REDUCTASE, MITOCHONDRIAL"/>
    <property type="match status" value="1"/>
</dbReference>
<dbReference type="SMART" id="SM00829">
    <property type="entry name" value="PKS_ER"/>
    <property type="match status" value="1"/>
</dbReference>
<keyword evidence="17" id="KW-1185">Reference proteome</keyword>
<evidence type="ECO:0000256" key="4">
    <source>
        <dbReference type="ARBA" id="ARBA00022832"/>
    </source>
</evidence>
<keyword evidence="7" id="KW-0560">Oxidoreductase</keyword>
<evidence type="ECO:0000256" key="9">
    <source>
        <dbReference type="ARBA" id="ARBA00023128"/>
    </source>
</evidence>
<evidence type="ECO:0000256" key="6">
    <source>
        <dbReference type="ARBA" id="ARBA00022946"/>
    </source>
</evidence>
<dbReference type="SUPFAM" id="SSF51735">
    <property type="entry name" value="NAD(P)-binding Rossmann-fold domains"/>
    <property type="match status" value="1"/>
</dbReference>
<evidence type="ECO:0000313" key="16">
    <source>
        <dbReference type="EMBL" id="KAK6170258.1"/>
    </source>
</evidence>
<dbReference type="CDD" id="cd08290">
    <property type="entry name" value="ETR"/>
    <property type="match status" value="1"/>
</dbReference>
<evidence type="ECO:0000259" key="15">
    <source>
        <dbReference type="SMART" id="SM00829"/>
    </source>
</evidence>
<keyword evidence="9" id="KW-0496">Mitochondrion</keyword>
<dbReference type="GO" id="GO:0005739">
    <property type="term" value="C:mitochondrion"/>
    <property type="evidence" value="ECO:0007669"/>
    <property type="project" value="UniProtKB-SubCell"/>
</dbReference>
<keyword evidence="3" id="KW-0444">Lipid biosynthesis</keyword>
<protein>
    <recommendedName>
        <fullName evidence="12">Enoyl-[acyl-carrier-protein] reductase, mitochondrial</fullName>
        <ecNumber evidence="11">1.3.1.104</ecNumber>
    </recommendedName>
    <alternativeName>
        <fullName evidence="13">2-enoyl thioester reductase</fullName>
    </alternativeName>
</protein>
<dbReference type="GO" id="GO:0141148">
    <property type="term" value="F:enoyl-[acyl-carrier-protein] reductase (NADPH) activity"/>
    <property type="evidence" value="ECO:0007669"/>
    <property type="project" value="UniProtKB-EC"/>
</dbReference>
<dbReference type="EC" id="1.3.1.104" evidence="11"/>
<evidence type="ECO:0000256" key="11">
    <source>
        <dbReference type="ARBA" id="ARBA00038963"/>
    </source>
</evidence>
<evidence type="ECO:0000256" key="8">
    <source>
        <dbReference type="ARBA" id="ARBA00023098"/>
    </source>
</evidence>
<organism evidence="16 17">
    <name type="scientific">Patella caerulea</name>
    <name type="common">Rayed Mediterranean limpet</name>
    <dbReference type="NCBI Taxonomy" id="87958"/>
    <lineage>
        <taxon>Eukaryota</taxon>
        <taxon>Metazoa</taxon>
        <taxon>Spiralia</taxon>
        <taxon>Lophotrochozoa</taxon>
        <taxon>Mollusca</taxon>
        <taxon>Gastropoda</taxon>
        <taxon>Patellogastropoda</taxon>
        <taxon>Patelloidea</taxon>
        <taxon>Patellidae</taxon>
        <taxon>Patella</taxon>
    </lineage>
</organism>
<keyword evidence="4" id="KW-0276">Fatty acid metabolism</keyword>
<dbReference type="PANTHER" id="PTHR43981:SF2">
    <property type="entry name" value="ENOYL-[ACYL-CARRIER-PROTEIN] REDUCTASE, MITOCHONDRIAL"/>
    <property type="match status" value="1"/>
</dbReference>
<dbReference type="InterPro" id="IPR051034">
    <property type="entry name" value="Mito_Enoyl-ACP_Reductase"/>
</dbReference>
<evidence type="ECO:0000256" key="14">
    <source>
        <dbReference type="ARBA" id="ARBA00048843"/>
    </source>
</evidence>
<feature type="domain" description="Enoyl reductase (ER)" evidence="15">
    <location>
        <begin position="64"/>
        <end position="390"/>
    </location>
</feature>
<dbReference type="Proteomes" id="UP001347796">
    <property type="component" value="Unassembled WGS sequence"/>
</dbReference>
<dbReference type="Gene3D" id="3.40.50.720">
    <property type="entry name" value="NAD(P)-binding Rossmann-like Domain"/>
    <property type="match status" value="1"/>
</dbReference>
<dbReference type="SUPFAM" id="SSF50129">
    <property type="entry name" value="GroES-like"/>
    <property type="match status" value="1"/>
</dbReference>
<dbReference type="InterPro" id="IPR013154">
    <property type="entry name" value="ADH-like_N"/>
</dbReference>
<keyword evidence="10" id="KW-0275">Fatty acid biosynthesis</keyword>
<dbReference type="InterPro" id="IPR013149">
    <property type="entry name" value="ADH-like_C"/>
</dbReference>
<dbReference type="Pfam" id="PF08240">
    <property type="entry name" value="ADH_N"/>
    <property type="match status" value="1"/>
</dbReference>
<evidence type="ECO:0000256" key="12">
    <source>
        <dbReference type="ARBA" id="ARBA00041058"/>
    </source>
</evidence>
<dbReference type="AlphaFoldDB" id="A0AAN8J766"/>
<evidence type="ECO:0000256" key="3">
    <source>
        <dbReference type="ARBA" id="ARBA00022516"/>
    </source>
</evidence>
<dbReference type="InterPro" id="IPR011032">
    <property type="entry name" value="GroES-like_sf"/>
</dbReference>
<dbReference type="EMBL" id="JAZGQO010000014">
    <property type="protein sequence ID" value="KAK6170258.1"/>
    <property type="molecule type" value="Genomic_DNA"/>
</dbReference>
<dbReference type="Gene3D" id="3.90.180.10">
    <property type="entry name" value="Medium-chain alcohol dehydrogenases, catalytic domain"/>
    <property type="match status" value="1"/>
</dbReference>
<evidence type="ECO:0000256" key="1">
    <source>
        <dbReference type="ARBA" id="ARBA00004173"/>
    </source>
</evidence>
<dbReference type="FunFam" id="3.40.50.720:FF:000112">
    <property type="entry name" value="Enoyl-[acyl-carrier-protein] reductase 1, mitochondrial"/>
    <property type="match status" value="1"/>
</dbReference>
<dbReference type="Pfam" id="PF00107">
    <property type="entry name" value="ADH_zinc_N"/>
    <property type="match status" value="1"/>
</dbReference>